<evidence type="ECO:0000259" key="18">
    <source>
        <dbReference type="PROSITE" id="PS50110"/>
    </source>
</evidence>
<keyword evidence="7 16" id="KW-0812">Transmembrane</keyword>
<dbReference type="GO" id="GO:0006355">
    <property type="term" value="P:regulation of DNA-templated transcription"/>
    <property type="evidence" value="ECO:0007669"/>
    <property type="project" value="InterPro"/>
</dbReference>
<feature type="domain" description="PAC" evidence="20">
    <location>
        <begin position="196"/>
        <end position="248"/>
    </location>
</feature>
<feature type="transmembrane region" description="Helical" evidence="16">
    <location>
        <begin position="41"/>
        <end position="66"/>
    </location>
</feature>
<dbReference type="CDD" id="cd16922">
    <property type="entry name" value="HATPase_EvgS-ArcB-TorS-like"/>
    <property type="match status" value="1"/>
</dbReference>
<dbReference type="InterPro" id="IPR000700">
    <property type="entry name" value="PAS-assoc_C"/>
</dbReference>
<gene>
    <name evidence="21" type="ORF">Mic7113_2785</name>
</gene>
<keyword evidence="6" id="KW-0808">Transferase</keyword>
<dbReference type="SUPFAM" id="SSF55785">
    <property type="entry name" value="PYP-like sensor domain (PAS domain)"/>
    <property type="match status" value="7"/>
</dbReference>
<dbReference type="OrthoDB" id="5555607at2"/>
<dbReference type="EMBL" id="CP003630">
    <property type="protein sequence ID" value="AFZ18569.1"/>
    <property type="molecule type" value="Genomic_DNA"/>
</dbReference>
<name>K9WFN6_9CYAN</name>
<feature type="transmembrane region" description="Helical" evidence="16">
    <location>
        <begin position="87"/>
        <end position="108"/>
    </location>
</feature>
<dbReference type="InterPro" id="IPR003018">
    <property type="entry name" value="GAF"/>
</dbReference>
<evidence type="ECO:0000256" key="12">
    <source>
        <dbReference type="ARBA" id="ARBA00023012"/>
    </source>
</evidence>
<dbReference type="SUPFAM" id="SSF47384">
    <property type="entry name" value="Homodimeric domain of signal transducing histidine kinase"/>
    <property type="match status" value="1"/>
</dbReference>
<keyword evidence="22" id="KW-1185">Reference proteome</keyword>
<reference evidence="21 22" key="1">
    <citation type="submission" date="2012-06" db="EMBL/GenBank/DDBJ databases">
        <title>Finished chromosome of genome of Microcoleus sp. PCC 7113.</title>
        <authorList>
            <consortium name="US DOE Joint Genome Institute"/>
            <person name="Gugger M."/>
            <person name="Coursin T."/>
            <person name="Rippka R."/>
            <person name="Tandeau De Marsac N."/>
            <person name="Huntemann M."/>
            <person name="Wei C.-L."/>
            <person name="Han J."/>
            <person name="Detter J.C."/>
            <person name="Han C."/>
            <person name="Tapia R."/>
            <person name="Chen A."/>
            <person name="Kyrpides N."/>
            <person name="Mavromatis K."/>
            <person name="Markowitz V."/>
            <person name="Szeto E."/>
            <person name="Ivanova N."/>
            <person name="Pagani I."/>
            <person name="Pati A."/>
            <person name="Goodwin L."/>
            <person name="Nordberg H.P."/>
            <person name="Cantor M.N."/>
            <person name="Hua S.X."/>
            <person name="Woyke T."/>
            <person name="Kerfeld C.A."/>
        </authorList>
    </citation>
    <scope>NUCLEOTIDE SEQUENCE [LARGE SCALE GENOMIC DNA]</scope>
    <source>
        <strain evidence="21 22">PCC 7113</strain>
    </source>
</reference>
<dbReference type="PROSITE" id="PS50112">
    <property type="entry name" value="PAS"/>
    <property type="match status" value="5"/>
</dbReference>
<dbReference type="InterPro" id="IPR052162">
    <property type="entry name" value="Sensor_kinase/Photoreceptor"/>
</dbReference>
<dbReference type="InterPro" id="IPR004358">
    <property type="entry name" value="Sig_transdc_His_kin-like_C"/>
</dbReference>
<dbReference type="InterPro" id="IPR013767">
    <property type="entry name" value="PAS_fold"/>
</dbReference>
<evidence type="ECO:0000256" key="3">
    <source>
        <dbReference type="ARBA" id="ARBA00006402"/>
    </source>
</evidence>
<feature type="domain" description="PAS" evidence="19">
    <location>
        <begin position="124"/>
        <end position="189"/>
    </location>
</feature>
<feature type="domain" description="PAC" evidence="20">
    <location>
        <begin position="757"/>
        <end position="809"/>
    </location>
</feature>
<dbReference type="SUPFAM" id="SSF55781">
    <property type="entry name" value="GAF domain-like"/>
    <property type="match status" value="3"/>
</dbReference>
<evidence type="ECO:0000256" key="8">
    <source>
        <dbReference type="ARBA" id="ARBA00022741"/>
    </source>
</evidence>
<dbReference type="Gene3D" id="3.40.50.2300">
    <property type="match status" value="1"/>
</dbReference>
<comment type="catalytic activity">
    <reaction evidence="1">
        <text>ATP + protein L-histidine = ADP + protein N-phospho-L-histidine.</text>
        <dbReference type="EC" id="2.7.13.3"/>
    </reaction>
</comment>
<dbReference type="Pfam" id="PF00989">
    <property type="entry name" value="PAS"/>
    <property type="match status" value="1"/>
</dbReference>
<evidence type="ECO:0000256" key="5">
    <source>
        <dbReference type="ARBA" id="ARBA00022553"/>
    </source>
</evidence>
<evidence type="ECO:0000259" key="17">
    <source>
        <dbReference type="PROSITE" id="PS50109"/>
    </source>
</evidence>
<feature type="modified residue" description="4-aspartylphosphate" evidence="15">
    <location>
        <position position="1844"/>
    </location>
</feature>
<dbReference type="Pfam" id="PF13493">
    <property type="entry name" value="DUF4118"/>
    <property type="match status" value="1"/>
</dbReference>
<keyword evidence="10" id="KW-0067">ATP-binding</keyword>
<evidence type="ECO:0000313" key="21">
    <source>
        <dbReference type="EMBL" id="AFZ18569.1"/>
    </source>
</evidence>
<comment type="subcellular location">
    <subcellularLocation>
        <location evidence="2">Membrane</location>
        <topology evidence="2">Multi-pass membrane protein</topology>
    </subcellularLocation>
</comment>
<dbReference type="SUPFAM" id="SSF52172">
    <property type="entry name" value="CheY-like"/>
    <property type="match status" value="1"/>
</dbReference>
<organism evidence="21 22">
    <name type="scientific">Allocoleopsis franciscana PCC 7113</name>
    <dbReference type="NCBI Taxonomy" id="1173027"/>
    <lineage>
        <taxon>Bacteria</taxon>
        <taxon>Bacillati</taxon>
        <taxon>Cyanobacteriota</taxon>
        <taxon>Cyanophyceae</taxon>
        <taxon>Coleofasciculales</taxon>
        <taxon>Coleofasciculaceae</taxon>
        <taxon>Allocoleopsis</taxon>
        <taxon>Allocoleopsis franciscana</taxon>
    </lineage>
</organism>
<dbReference type="Pfam" id="PF01590">
    <property type="entry name" value="GAF"/>
    <property type="match status" value="1"/>
</dbReference>
<dbReference type="InterPro" id="IPR000014">
    <property type="entry name" value="PAS"/>
</dbReference>
<dbReference type="Pfam" id="PF13185">
    <property type="entry name" value="GAF_2"/>
    <property type="match status" value="2"/>
</dbReference>
<accession>K9WFN6</accession>
<feature type="domain" description="PAC" evidence="20">
    <location>
        <begin position="486"/>
        <end position="540"/>
    </location>
</feature>
<dbReference type="Pfam" id="PF00072">
    <property type="entry name" value="Response_reg"/>
    <property type="match status" value="1"/>
</dbReference>
<dbReference type="PROSITE" id="PS50110">
    <property type="entry name" value="RESPONSE_REGULATORY"/>
    <property type="match status" value="1"/>
</dbReference>
<evidence type="ECO:0000256" key="6">
    <source>
        <dbReference type="ARBA" id="ARBA00022679"/>
    </source>
</evidence>
<evidence type="ECO:0000256" key="16">
    <source>
        <dbReference type="SAM" id="Phobius"/>
    </source>
</evidence>
<dbReference type="eggNOG" id="COG2203">
    <property type="taxonomic scope" value="Bacteria"/>
</dbReference>
<dbReference type="KEGG" id="mic:Mic7113_2785"/>
<feature type="domain" description="PAS" evidence="19">
    <location>
        <begin position="417"/>
        <end position="487"/>
    </location>
</feature>
<proteinExistence type="inferred from homology"/>
<feature type="domain" description="PAC" evidence="20">
    <location>
        <begin position="631"/>
        <end position="683"/>
    </location>
</feature>
<dbReference type="GO" id="GO:0000155">
    <property type="term" value="F:phosphorelay sensor kinase activity"/>
    <property type="evidence" value="ECO:0007669"/>
    <property type="project" value="InterPro"/>
</dbReference>
<dbReference type="PROSITE" id="PS50109">
    <property type="entry name" value="HIS_KIN"/>
    <property type="match status" value="1"/>
</dbReference>
<evidence type="ECO:0000256" key="1">
    <source>
        <dbReference type="ARBA" id="ARBA00000085"/>
    </source>
</evidence>
<dbReference type="SMART" id="SM00387">
    <property type="entry name" value="HATPase_c"/>
    <property type="match status" value="1"/>
</dbReference>
<dbReference type="GO" id="GO:0016020">
    <property type="term" value="C:membrane"/>
    <property type="evidence" value="ECO:0007669"/>
    <property type="project" value="UniProtKB-SubCell"/>
</dbReference>
<keyword evidence="12" id="KW-0902">Two-component regulatory system</keyword>
<dbReference type="Gene3D" id="1.10.287.130">
    <property type="match status" value="1"/>
</dbReference>
<dbReference type="NCBIfam" id="TIGR00229">
    <property type="entry name" value="sensory_box"/>
    <property type="match status" value="6"/>
</dbReference>
<keyword evidence="5 15" id="KW-0597">Phosphoprotein</keyword>
<dbReference type="FunFam" id="3.30.565.10:FF:000010">
    <property type="entry name" value="Sensor histidine kinase RcsC"/>
    <property type="match status" value="1"/>
</dbReference>
<dbReference type="Pfam" id="PF00512">
    <property type="entry name" value="HisKA"/>
    <property type="match status" value="1"/>
</dbReference>
<evidence type="ECO:0000256" key="15">
    <source>
        <dbReference type="PROSITE-ProRule" id="PRU00169"/>
    </source>
</evidence>
<dbReference type="SUPFAM" id="SSF55874">
    <property type="entry name" value="ATPase domain of HSP90 chaperone/DNA topoisomerase II/histidine kinase"/>
    <property type="match status" value="1"/>
</dbReference>
<dbReference type="InterPro" id="IPR025201">
    <property type="entry name" value="KdpD_TM"/>
</dbReference>
<keyword evidence="11 16" id="KW-1133">Transmembrane helix</keyword>
<evidence type="ECO:0000256" key="9">
    <source>
        <dbReference type="ARBA" id="ARBA00022777"/>
    </source>
</evidence>
<feature type="transmembrane region" description="Helical" evidence="16">
    <location>
        <begin position="12"/>
        <end position="29"/>
    </location>
</feature>
<feature type="domain" description="PAS" evidence="19">
    <location>
        <begin position="1059"/>
        <end position="1129"/>
    </location>
</feature>
<sequence length="1916" mass="213676">MLKVIRSQPRAYVIAFLAWAIALGLTWVLEPLMSPTIFALFYPAVMVSSLYGGLPSGLLSILLAALATKYFFLPPLYSLAFTSASNLFRFTVLLLVALMISLVSTELLRAKQRMELSLSRLRRSEEQYRLIVETTNEGVWLVDEQARTTYVNAQMARLLGYSIQDMLGRSAFDYIYEKDRAEAERLMERRRQGISEELEFCLRCQDGSPIWVNCNVNSMLSDNGKCFAMLAMVTDVTERKRTEKRQRVQYAVTRILAEATTLADALPTILQSLCESLGWQVGMIWSLDRQGNLLRFVESWHTPTINVEEFTQINQQATFAPGIGLPGRIWASGQPAWISHLVEDNNFPRVELAAKAGLQGALGFPIRLDHEIVGVIECFSDTVQEPDQDLLQMMMSIGSQMGQFMERKRSEEALAENQALFLSFMNNIPGTAFIKDEQGRYLYTNPVAEKLVNCPPQALVGKTDFDILPTEVAQQVRENDRAVLAADEPKEIVEALPQEDGIHYWMSLRFPFKDGSGKQRLAGMSFDISDRQRAEDQIGTLNKDLNRRVNELQTLLDVIPMGIGIALKPDCRDIRMNPAFAEWLKLPSYTNGSTSQPNAEQLPYRVYRQGQELPPQEQPIQYAAAHGVIVRNVEIEIVHDDGRVLHLLANAAPLLDEEGQVRGCVGAFLDISERKQAEESLRASENLYRTLSEAVPDFIWSCNAQGQLDFVNSRWLEYAGMTVEDMNTGGFEQVYHPEDLSGAMEQWNQAIYQGEPFETESRFRGKDGVYRWFMVRAVPLKDAQGNILKWIGVTTDIHERKQTEEALSQSEERLRVALKHSPISVFNQDRELRYTWKYGSDFEDEVEDILGKRDIDLLTGADAEILTQIKRQVLETGMGTRQEVKISLHGQDWYYDLTVEPLRDAKNQIIGITCAAIDISERKQAQMKLQKSETVLHAFLASSPVGLAFLDRDLRYIHANQALAAINGIPLSEHLGRTLGDVLPQWAPQLAPILHRVMQTQEPLLNQEISGELNQPGVHRHCLVSYYPVCLPDGQVLGVGVTSMDVTQSKRVEQALRESESLFRRMADGAPVFIWMSGLDGHCTYFNQPWLDFVGQTLEEAVTLGWPDGIHPDDTEYCLETYLSAFNARQRFQIEYRHRRQDGEYRWLLDEGVPLFNEEGRFAGYIGSGIDITERRQTEKAQHYLAEASRVLSSSLDYQTTLASIAQLTVPELADWCTVHLIAEDGSLQPLVTAHVNPAKIAWANQNNQKYPVDPNDVRGVAQVLRTGQSEFYPDIPDHLLVEAARDQEHLQILREVGFKSVMIVPLLTRGRTVGTISFVAAESGRQYDSTDLALAEELARRAALAVENARLYQQAQQARQTAEQAADVTARLQSITAAFSEALTLDQVAEVVVNQGIAALGVSAGFVALLTDNDTSLEIVKSVGLPEHVIEDWKSFSITAPVPMAELARTGQPIFLENIAACPTQYPIVACVAKSTGYQAFACIPLTVEGRTLGGMSFSFACATSFSPEDRAFMLTLGHLCGQAIARARLYEAEQRARTEAEAANRIKDEFLAILSHELRSPLNPILGWTRLLRSRKFDEKATDRALEIIERNAKLQTQLIEDLLDVSRILRGKLVLNESPVNLVSTIEAALETVRLAAQTKEIQIQTVFEANAGQVSGDANRLQQVIWNLLSNAIKFTPSGGRVEVRVEQVGSQVQIHVQDTGKGISPEFLPYVFEYFRQENSSTTRQFGGLGLGLAIVRYLTELHGGSVHAESLGEGLGSTFTVTLPLMGTQAEVIPEPMPSRGAADLDGLRILMVDDETDIRELVAFILQQSGAEVTVAASAEEALAALNQSVPDVLLSDIGMPDLDGYMLMRQVRTFSAQQGGQIPAIALTAYAGEYNQQQALQAGFQLHISKPVEPEELVRAIARLVGRG</sequence>
<dbReference type="InterPro" id="IPR003594">
    <property type="entry name" value="HATPase_dom"/>
</dbReference>
<dbReference type="InterPro" id="IPR011006">
    <property type="entry name" value="CheY-like_superfamily"/>
</dbReference>
<keyword evidence="9" id="KW-0418">Kinase</keyword>
<dbReference type="Pfam" id="PF02518">
    <property type="entry name" value="HATPase_c"/>
    <property type="match status" value="1"/>
</dbReference>
<dbReference type="HOGENOM" id="CLU_235483_0_0_3"/>
<evidence type="ECO:0000259" key="19">
    <source>
        <dbReference type="PROSITE" id="PS50112"/>
    </source>
</evidence>
<dbReference type="EC" id="2.7.13.3" evidence="4"/>
<evidence type="ECO:0000256" key="14">
    <source>
        <dbReference type="ARBA" id="ARBA00074306"/>
    </source>
</evidence>
<dbReference type="InterPro" id="IPR036890">
    <property type="entry name" value="HATPase_C_sf"/>
</dbReference>
<feature type="domain" description="Response regulatory" evidence="18">
    <location>
        <begin position="1795"/>
        <end position="1913"/>
    </location>
</feature>
<dbReference type="SMART" id="SM00448">
    <property type="entry name" value="REC"/>
    <property type="match status" value="1"/>
</dbReference>
<feature type="domain" description="Histidine kinase" evidence="17">
    <location>
        <begin position="1555"/>
        <end position="1773"/>
    </location>
</feature>
<dbReference type="FunFam" id="3.30.450.40:FF:000035">
    <property type="entry name" value="PAS sensor protein"/>
    <property type="match status" value="1"/>
</dbReference>
<feature type="domain" description="PAC" evidence="20">
    <location>
        <begin position="1132"/>
        <end position="1184"/>
    </location>
</feature>
<dbReference type="RefSeq" id="WP_015182718.1">
    <property type="nucleotide sequence ID" value="NC_019738.1"/>
</dbReference>
<dbReference type="PANTHER" id="PTHR43304:SF1">
    <property type="entry name" value="PAC DOMAIN-CONTAINING PROTEIN"/>
    <property type="match status" value="1"/>
</dbReference>
<dbReference type="InterPro" id="IPR013656">
    <property type="entry name" value="PAS_4"/>
</dbReference>
<comment type="similarity">
    <text evidence="3">In the N-terminal section; belongs to the phytochrome family.</text>
</comment>
<dbReference type="Pfam" id="PF08447">
    <property type="entry name" value="PAS_3"/>
    <property type="match status" value="2"/>
</dbReference>
<dbReference type="CDD" id="cd17580">
    <property type="entry name" value="REC_2_DhkD-like"/>
    <property type="match status" value="1"/>
</dbReference>
<evidence type="ECO:0000259" key="20">
    <source>
        <dbReference type="PROSITE" id="PS50113"/>
    </source>
</evidence>
<evidence type="ECO:0000256" key="13">
    <source>
        <dbReference type="ARBA" id="ARBA00023136"/>
    </source>
</evidence>
<dbReference type="SMART" id="SM00091">
    <property type="entry name" value="PAS"/>
    <property type="match status" value="5"/>
</dbReference>
<dbReference type="CDD" id="cd00130">
    <property type="entry name" value="PAS"/>
    <property type="match status" value="5"/>
</dbReference>
<evidence type="ECO:0000256" key="11">
    <source>
        <dbReference type="ARBA" id="ARBA00022989"/>
    </source>
</evidence>
<dbReference type="GO" id="GO:0005524">
    <property type="term" value="F:ATP binding"/>
    <property type="evidence" value="ECO:0007669"/>
    <property type="project" value="UniProtKB-KW"/>
</dbReference>
<dbReference type="Gene3D" id="3.30.450.40">
    <property type="match status" value="3"/>
</dbReference>
<dbReference type="InterPro" id="IPR036097">
    <property type="entry name" value="HisK_dim/P_sf"/>
</dbReference>
<evidence type="ECO:0000256" key="7">
    <source>
        <dbReference type="ARBA" id="ARBA00022692"/>
    </source>
</evidence>
<keyword evidence="8" id="KW-0547">Nucleotide-binding</keyword>
<dbReference type="InterPro" id="IPR005467">
    <property type="entry name" value="His_kinase_dom"/>
</dbReference>
<dbReference type="SMART" id="SM00086">
    <property type="entry name" value="PAC"/>
    <property type="match status" value="6"/>
</dbReference>
<dbReference type="STRING" id="1173027.Mic7113_2785"/>
<dbReference type="SMART" id="SM00388">
    <property type="entry name" value="HisKA"/>
    <property type="match status" value="1"/>
</dbReference>
<dbReference type="PRINTS" id="PR00344">
    <property type="entry name" value="BCTRLSENSOR"/>
</dbReference>
<dbReference type="InterPro" id="IPR035965">
    <property type="entry name" value="PAS-like_dom_sf"/>
</dbReference>
<evidence type="ECO:0000313" key="22">
    <source>
        <dbReference type="Proteomes" id="UP000010471"/>
    </source>
</evidence>
<feature type="domain" description="PAS" evidence="19">
    <location>
        <begin position="932"/>
        <end position="1001"/>
    </location>
</feature>
<dbReference type="InterPro" id="IPR003661">
    <property type="entry name" value="HisK_dim/P_dom"/>
</dbReference>
<evidence type="ECO:0000256" key="4">
    <source>
        <dbReference type="ARBA" id="ARBA00012438"/>
    </source>
</evidence>
<feature type="domain" description="PAS" evidence="19">
    <location>
        <begin position="684"/>
        <end position="754"/>
    </location>
</feature>
<dbReference type="eggNOG" id="COG0784">
    <property type="taxonomic scope" value="Bacteria"/>
</dbReference>
<dbReference type="InterPro" id="IPR001610">
    <property type="entry name" value="PAC"/>
</dbReference>
<dbReference type="Gene3D" id="3.30.565.10">
    <property type="entry name" value="Histidine kinase-like ATPase, C-terminal domain"/>
    <property type="match status" value="1"/>
</dbReference>
<dbReference type="Gene3D" id="1.20.120.620">
    <property type="entry name" value="Backbone structure of the membrane domain of e. Coli histidine kinase receptor kdpd"/>
    <property type="match status" value="1"/>
</dbReference>
<dbReference type="Proteomes" id="UP000010471">
    <property type="component" value="Chromosome"/>
</dbReference>
<dbReference type="InterPro" id="IPR001789">
    <property type="entry name" value="Sig_transdc_resp-reg_receiver"/>
</dbReference>
<feature type="domain" description="PAC" evidence="20">
    <location>
        <begin position="878"/>
        <end position="931"/>
    </location>
</feature>
<keyword evidence="13 16" id="KW-0472">Membrane</keyword>
<protein>
    <recommendedName>
        <fullName evidence="14">Circadian input-output histidine kinase CikA</fullName>
        <ecNumber evidence="4">2.7.13.3</ecNumber>
    </recommendedName>
</protein>
<dbReference type="FunFam" id="3.30.450.20:FF:000099">
    <property type="entry name" value="Sensory box sensor histidine kinase"/>
    <property type="match status" value="2"/>
</dbReference>
<evidence type="ECO:0000256" key="2">
    <source>
        <dbReference type="ARBA" id="ARBA00004141"/>
    </source>
</evidence>
<dbReference type="eggNOG" id="COG3829">
    <property type="taxonomic scope" value="Bacteria"/>
</dbReference>
<dbReference type="SMART" id="SM00065">
    <property type="entry name" value="GAF"/>
    <property type="match status" value="3"/>
</dbReference>
<dbReference type="PATRIC" id="fig|1173027.3.peg.3062"/>
<dbReference type="CDD" id="cd00082">
    <property type="entry name" value="HisKA"/>
    <property type="match status" value="1"/>
</dbReference>
<evidence type="ECO:0000256" key="10">
    <source>
        <dbReference type="ARBA" id="ARBA00022840"/>
    </source>
</evidence>
<dbReference type="InterPro" id="IPR038318">
    <property type="entry name" value="KdpD_sf"/>
</dbReference>
<dbReference type="PROSITE" id="PS50113">
    <property type="entry name" value="PAC"/>
    <property type="match status" value="6"/>
</dbReference>
<dbReference type="Pfam" id="PF08448">
    <property type="entry name" value="PAS_4"/>
    <property type="match status" value="4"/>
</dbReference>
<dbReference type="PANTHER" id="PTHR43304">
    <property type="entry name" value="PHYTOCHROME-LIKE PROTEIN CPH1"/>
    <property type="match status" value="1"/>
</dbReference>
<dbReference type="InterPro" id="IPR013655">
    <property type="entry name" value="PAS_fold_3"/>
</dbReference>
<dbReference type="eggNOG" id="COG2205">
    <property type="taxonomic scope" value="Bacteria"/>
</dbReference>
<dbReference type="InterPro" id="IPR029016">
    <property type="entry name" value="GAF-like_dom_sf"/>
</dbReference>
<dbReference type="eggNOG" id="COG2202">
    <property type="taxonomic scope" value="Bacteria"/>
</dbReference>
<dbReference type="Gene3D" id="3.30.450.20">
    <property type="entry name" value="PAS domain"/>
    <property type="match status" value="7"/>
</dbReference>